<dbReference type="EnsemblPlants" id="evm.model.03.951">
    <property type="protein sequence ID" value="cds.evm.model.03.951"/>
    <property type="gene ID" value="evm.TU.03.951"/>
</dbReference>
<feature type="compositionally biased region" description="Polar residues" evidence="1">
    <location>
        <begin position="35"/>
        <end position="50"/>
    </location>
</feature>
<proteinExistence type="predicted"/>
<evidence type="ECO:0000313" key="2">
    <source>
        <dbReference type="EnsemblPlants" id="cds.evm.model.03.951"/>
    </source>
</evidence>
<dbReference type="EMBL" id="UZAU01000271">
    <property type="status" value="NOT_ANNOTATED_CDS"/>
    <property type="molecule type" value="Genomic_DNA"/>
</dbReference>
<evidence type="ECO:0000256" key="1">
    <source>
        <dbReference type="SAM" id="MobiDB-lite"/>
    </source>
</evidence>
<name>A0A803PB40_CANSA</name>
<feature type="region of interest" description="Disordered" evidence="1">
    <location>
        <begin position="1"/>
        <end position="50"/>
    </location>
</feature>
<feature type="compositionally biased region" description="Basic residues" evidence="1">
    <location>
        <begin position="21"/>
        <end position="31"/>
    </location>
</feature>
<feature type="compositionally biased region" description="Basic and acidic residues" evidence="1">
    <location>
        <begin position="11"/>
        <end position="20"/>
    </location>
</feature>
<reference evidence="2" key="1">
    <citation type="submission" date="2018-11" db="EMBL/GenBank/DDBJ databases">
        <authorList>
            <person name="Grassa J C."/>
        </authorList>
    </citation>
    <scope>NUCLEOTIDE SEQUENCE [LARGE SCALE GENOMIC DNA]</scope>
</reference>
<dbReference type="Gramene" id="evm.model.03.951">
    <property type="protein sequence ID" value="cds.evm.model.03.951"/>
    <property type="gene ID" value="evm.TU.03.951"/>
</dbReference>
<dbReference type="AlphaFoldDB" id="A0A803PB40"/>
<dbReference type="Proteomes" id="UP000596661">
    <property type="component" value="Chromosome 3"/>
</dbReference>
<organism evidence="2 3">
    <name type="scientific">Cannabis sativa</name>
    <name type="common">Hemp</name>
    <name type="synonym">Marijuana</name>
    <dbReference type="NCBI Taxonomy" id="3483"/>
    <lineage>
        <taxon>Eukaryota</taxon>
        <taxon>Viridiplantae</taxon>
        <taxon>Streptophyta</taxon>
        <taxon>Embryophyta</taxon>
        <taxon>Tracheophyta</taxon>
        <taxon>Spermatophyta</taxon>
        <taxon>Magnoliopsida</taxon>
        <taxon>eudicotyledons</taxon>
        <taxon>Gunneridae</taxon>
        <taxon>Pentapetalae</taxon>
        <taxon>rosids</taxon>
        <taxon>fabids</taxon>
        <taxon>Rosales</taxon>
        <taxon>Cannabaceae</taxon>
        <taxon>Cannabis</taxon>
    </lineage>
</organism>
<reference evidence="2" key="2">
    <citation type="submission" date="2021-03" db="UniProtKB">
        <authorList>
            <consortium name="EnsemblPlants"/>
        </authorList>
    </citation>
    <scope>IDENTIFICATION</scope>
</reference>
<evidence type="ECO:0000313" key="3">
    <source>
        <dbReference type="Proteomes" id="UP000596661"/>
    </source>
</evidence>
<accession>A0A803PB40</accession>
<keyword evidence="3" id="KW-1185">Reference proteome</keyword>
<protein>
    <submittedName>
        <fullName evidence="2">Uncharacterized protein</fullName>
    </submittedName>
</protein>
<sequence>MLSDLMSAIKKGNDVVDGKGRQKKDRARKAKASGTPKTSSAQGASHTVDPTTIQSKVKKNAKTRLATGCGRCATILLPISTDIVTQEREPMIPSDDEGSGEGLEDKRARHLSTGGTIDLQESRSVRVESLPVRNQQSQSFNPPSTTQAVNTIHHLEMGPLNSNLLEDIAISVRLTTEKWVIASSTDPVLLANFVRQQAIRMAVLTEHTFREVTTLTAGIREKDMLIVTKTKTIQDSLDIRDVKVYLDTYDGAKDEALEDGKAKTKTKDAKDDKAGENQSVEVVEVTSWEGYNF</sequence>
<feature type="compositionally biased region" description="Basic and acidic residues" evidence="1">
    <location>
        <begin position="257"/>
        <end position="275"/>
    </location>
</feature>
<feature type="region of interest" description="Disordered" evidence="1">
    <location>
        <begin position="257"/>
        <end position="277"/>
    </location>
</feature>